<evidence type="ECO:0008006" key="3">
    <source>
        <dbReference type="Google" id="ProtNLM"/>
    </source>
</evidence>
<dbReference type="SUPFAM" id="SSF56024">
    <property type="entry name" value="Phospholipase D/nuclease"/>
    <property type="match status" value="1"/>
</dbReference>
<protein>
    <recommendedName>
        <fullName evidence="3">Phospholipase D-like domain-containing protein</fullName>
    </recommendedName>
</protein>
<dbReference type="CDD" id="cd09176">
    <property type="entry name" value="PLDc_unchar6"/>
    <property type="match status" value="1"/>
</dbReference>
<comment type="caution">
    <text evidence="1">The sequence shown here is derived from an EMBL/GenBank/DDBJ whole genome shotgun (WGS) entry which is preliminary data.</text>
</comment>
<organism evidence="1 2">
    <name type="scientific">Nitratireductor aquibiodomus RA22</name>
    <dbReference type="NCBI Taxonomy" id="1189611"/>
    <lineage>
        <taxon>Bacteria</taxon>
        <taxon>Pseudomonadati</taxon>
        <taxon>Pseudomonadota</taxon>
        <taxon>Alphaproteobacteria</taxon>
        <taxon>Hyphomicrobiales</taxon>
        <taxon>Phyllobacteriaceae</taxon>
        <taxon>Nitratireductor</taxon>
    </lineage>
</organism>
<reference evidence="1 2" key="1">
    <citation type="journal article" date="2012" name="J. Bacteriol.">
        <title>Genome Sequence of Nitratireductor aquibiodomus Strain RA22.</title>
        <authorList>
            <person name="Singh A."/>
            <person name="Jangir P.K."/>
            <person name="Kumari C."/>
            <person name="Sharma R."/>
        </authorList>
    </citation>
    <scope>NUCLEOTIDE SEQUENCE [LARGE SCALE GENOMIC DNA]</scope>
    <source>
        <strain evidence="1 2">RA22</strain>
    </source>
</reference>
<dbReference type="Gene3D" id="3.30.870.10">
    <property type="entry name" value="Endonuclease Chain A"/>
    <property type="match status" value="1"/>
</dbReference>
<sequence>MSVVASGEAMLELIRGATGRIVIAAPYIKLPSIRRALSEVPPTVTECICVTRWLPEDIAAGACDLEIFDELASAPGGQLLVHPHLHAKYYADGVRALVGSANLTARGLGWHTPSNIELLVSLPQEFPGLLDWESMLLRSAVPATEELRNQIRKRADELRRAYPAQNVPDVGDEAEDEPDASLWIPRCPAPERLWGVYRGRGADTMVSSAYEAARADLAALAPPQGLTENLFTAYIAGILRQMPILVEIDKLAAAGLTDGKAHDFLADQLEGTLEEIEPGQAWRVIKRWLVHFFPDAYRLETGQEVLVKGRELPLR</sequence>
<evidence type="ECO:0000313" key="2">
    <source>
        <dbReference type="Proteomes" id="UP000004622"/>
    </source>
</evidence>
<dbReference type="InterPro" id="IPR059166">
    <property type="entry name" value="PLD-like_cat"/>
</dbReference>
<proteinExistence type="predicted"/>
<gene>
    <name evidence="1" type="ORF">A33O_20545</name>
</gene>
<name>I5BRK7_9HYPH</name>
<dbReference type="PATRIC" id="fig|1189611.3.peg.4130"/>
<evidence type="ECO:0000313" key="1">
    <source>
        <dbReference type="EMBL" id="EIM72209.1"/>
    </source>
</evidence>
<dbReference type="EMBL" id="AJXZ01000057">
    <property type="protein sequence ID" value="EIM72209.1"/>
    <property type="molecule type" value="Genomic_DNA"/>
</dbReference>
<accession>I5BRK7</accession>
<dbReference type="AlphaFoldDB" id="I5BRK7"/>
<dbReference type="Proteomes" id="UP000004622">
    <property type="component" value="Unassembled WGS sequence"/>
</dbReference>